<dbReference type="EMBL" id="MFAF01000025">
    <property type="protein sequence ID" value="OGD78787.1"/>
    <property type="molecule type" value="Genomic_DNA"/>
</dbReference>
<keyword evidence="5 6" id="KW-0342">GTP-binding</keyword>
<keyword evidence="6" id="KW-0460">Magnesium</keyword>
<feature type="domain" description="GTP-binding protein TrmE N-terminal" evidence="8">
    <location>
        <begin position="8"/>
        <end position="123"/>
    </location>
</feature>
<comment type="function">
    <text evidence="6">Exhibits a very high intrinsic GTPase hydrolysis rate. Involved in the addition of a carboxymethylaminomethyl (cmnm) group at the wobble position (U34) of certain tRNAs, forming tRNA-cmnm(5)s(2)U34.</text>
</comment>
<protein>
    <recommendedName>
        <fullName evidence="6">tRNA modification GTPase MnmE</fullName>
        <ecNumber evidence="6">3.6.-.-</ecNumber>
    </recommendedName>
</protein>
<evidence type="ECO:0000256" key="2">
    <source>
        <dbReference type="ARBA" id="ARBA00022694"/>
    </source>
</evidence>
<comment type="caution">
    <text evidence="10">The sequence shown here is derived from an EMBL/GenBank/DDBJ whole genome shotgun (WGS) entry which is preliminary data.</text>
</comment>
<dbReference type="CDD" id="cd14858">
    <property type="entry name" value="TrmE_N"/>
    <property type="match status" value="1"/>
</dbReference>
<keyword evidence="4 6" id="KW-0630">Potassium</keyword>
<dbReference type="Gene3D" id="1.20.120.430">
    <property type="entry name" value="tRNA modification GTPase MnmE domain 2"/>
    <property type="match status" value="1"/>
</dbReference>
<dbReference type="AlphaFoldDB" id="A0A1F5FGW0"/>
<dbReference type="Pfam" id="PF12631">
    <property type="entry name" value="MnmE_helical"/>
    <property type="match status" value="1"/>
</dbReference>
<accession>A0A1F5FGW0</accession>
<feature type="binding site" evidence="6">
    <location>
        <position position="123"/>
    </location>
    <ligand>
        <name>(6S)-5-formyl-5,6,7,8-tetrahydrofolate</name>
        <dbReference type="ChEBI" id="CHEBI:57457"/>
    </ligand>
</feature>
<feature type="binding site" evidence="6">
    <location>
        <position position="25"/>
    </location>
    <ligand>
        <name>(6S)-5-formyl-5,6,7,8-tetrahydrofolate</name>
        <dbReference type="ChEBI" id="CHEBI:57457"/>
    </ligand>
</feature>
<evidence type="ECO:0000256" key="6">
    <source>
        <dbReference type="HAMAP-Rule" id="MF_00379"/>
    </source>
</evidence>
<feature type="binding site" evidence="6">
    <location>
        <begin position="272"/>
        <end position="275"/>
    </location>
    <ligand>
        <name>GTP</name>
        <dbReference type="ChEBI" id="CHEBI:37565"/>
    </ligand>
</feature>
<comment type="cofactor">
    <cofactor evidence="6">
        <name>K(+)</name>
        <dbReference type="ChEBI" id="CHEBI:29103"/>
    </cofactor>
    <text evidence="6">Binds 1 potassium ion per subunit.</text>
</comment>
<dbReference type="InterPro" id="IPR018948">
    <property type="entry name" value="GTP-bd_TrmE_N"/>
</dbReference>
<dbReference type="Gene3D" id="3.40.50.300">
    <property type="entry name" value="P-loop containing nucleotide triphosphate hydrolases"/>
    <property type="match status" value="1"/>
</dbReference>
<dbReference type="PANTHER" id="PTHR42714">
    <property type="entry name" value="TRNA MODIFICATION GTPASE GTPBP3"/>
    <property type="match status" value="1"/>
</dbReference>
<feature type="binding site" evidence="6">
    <location>
        <position position="84"/>
    </location>
    <ligand>
        <name>(6S)-5-formyl-5,6,7,8-tetrahydrofolate</name>
        <dbReference type="ChEBI" id="CHEBI:57457"/>
    </ligand>
</feature>
<proteinExistence type="inferred from homology"/>
<dbReference type="GO" id="GO:0003924">
    <property type="term" value="F:GTPase activity"/>
    <property type="evidence" value="ECO:0007669"/>
    <property type="project" value="UniProtKB-UniRule"/>
</dbReference>
<dbReference type="InterPro" id="IPR005225">
    <property type="entry name" value="Small_GTP-bd"/>
</dbReference>
<feature type="domain" description="G" evidence="7">
    <location>
        <begin position="222"/>
        <end position="332"/>
    </location>
</feature>
<feature type="binding site" evidence="6">
    <location>
        <position position="253"/>
    </location>
    <ligand>
        <name>Mg(2+)</name>
        <dbReference type="ChEBI" id="CHEBI:18420"/>
    </ligand>
</feature>
<dbReference type="InterPro" id="IPR004520">
    <property type="entry name" value="GTPase_MnmE"/>
</dbReference>
<dbReference type="HAMAP" id="MF_00379">
    <property type="entry name" value="GTPase_MnmE"/>
    <property type="match status" value="1"/>
</dbReference>
<dbReference type="STRING" id="1817816.A2Y64_07840"/>
<evidence type="ECO:0000256" key="1">
    <source>
        <dbReference type="ARBA" id="ARBA00011043"/>
    </source>
</evidence>
<dbReference type="Gene3D" id="3.30.1360.120">
    <property type="entry name" value="Probable tRNA modification gtpase trme, domain 1"/>
    <property type="match status" value="1"/>
</dbReference>
<dbReference type="GO" id="GO:0005829">
    <property type="term" value="C:cytosol"/>
    <property type="evidence" value="ECO:0007669"/>
    <property type="project" value="TreeGrafter"/>
</dbReference>
<feature type="binding site" evidence="6">
    <location>
        <position position="456"/>
    </location>
    <ligand>
        <name>(6S)-5-formyl-5,6,7,8-tetrahydrofolate</name>
        <dbReference type="ChEBI" id="CHEBI:57457"/>
    </ligand>
</feature>
<evidence type="ECO:0000256" key="3">
    <source>
        <dbReference type="ARBA" id="ARBA00022741"/>
    </source>
</evidence>
<dbReference type="GO" id="GO:0002098">
    <property type="term" value="P:tRNA wobble uridine modification"/>
    <property type="evidence" value="ECO:0007669"/>
    <property type="project" value="TreeGrafter"/>
</dbReference>
<gene>
    <name evidence="6" type="primary">mnmE</name>
    <name evidence="6" type="synonym">trmE</name>
    <name evidence="10" type="ORF">A2Y64_07840</name>
</gene>
<feature type="domain" description="MnmE helical" evidence="9">
    <location>
        <begin position="126"/>
        <end position="453"/>
    </location>
</feature>
<evidence type="ECO:0000256" key="5">
    <source>
        <dbReference type="ARBA" id="ARBA00023134"/>
    </source>
</evidence>
<comment type="caution">
    <text evidence="6">Lacks conserved residue(s) required for the propagation of feature annotation.</text>
</comment>
<dbReference type="Proteomes" id="UP000177187">
    <property type="component" value="Unassembled WGS sequence"/>
</dbReference>
<evidence type="ECO:0000256" key="4">
    <source>
        <dbReference type="ARBA" id="ARBA00022958"/>
    </source>
</evidence>
<dbReference type="Pfam" id="PF01926">
    <property type="entry name" value="MMR_HSR1"/>
    <property type="match status" value="1"/>
</dbReference>
<dbReference type="NCBIfam" id="TIGR00231">
    <property type="entry name" value="small_GTP"/>
    <property type="match status" value="1"/>
</dbReference>
<evidence type="ECO:0000259" key="9">
    <source>
        <dbReference type="Pfam" id="PF12631"/>
    </source>
</evidence>
<dbReference type="PANTHER" id="PTHR42714:SF2">
    <property type="entry name" value="TRNA MODIFICATION GTPASE GTPBP3, MITOCHONDRIAL"/>
    <property type="match status" value="1"/>
</dbReference>
<evidence type="ECO:0000313" key="10">
    <source>
        <dbReference type="EMBL" id="OGD78787.1"/>
    </source>
</evidence>
<name>A0A1F5FGW0_9BACT</name>
<feature type="binding site" evidence="6">
    <location>
        <begin position="247"/>
        <end position="253"/>
    </location>
    <ligand>
        <name>GTP</name>
        <dbReference type="ChEBI" id="CHEBI:37565"/>
    </ligand>
</feature>
<organism evidence="10 11">
    <name type="scientific">Candidatus Coatesbacteria bacterium RBG_13_66_14</name>
    <dbReference type="NCBI Taxonomy" id="1817816"/>
    <lineage>
        <taxon>Bacteria</taxon>
        <taxon>Candidatus Coatesiibacteriota</taxon>
    </lineage>
</organism>
<reference evidence="10 11" key="1">
    <citation type="journal article" date="2016" name="Nat. Commun.">
        <title>Thousands of microbial genomes shed light on interconnected biogeochemical processes in an aquifer system.</title>
        <authorList>
            <person name="Anantharaman K."/>
            <person name="Brown C.T."/>
            <person name="Hug L.A."/>
            <person name="Sharon I."/>
            <person name="Castelle C.J."/>
            <person name="Probst A.J."/>
            <person name="Thomas B.C."/>
            <person name="Singh A."/>
            <person name="Wilkins M.J."/>
            <person name="Karaoz U."/>
            <person name="Brodie E.L."/>
            <person name="Williams K.H."/>
            <person name="Hubbard S.S."/>
            <person name="Banfield J.F."/>
        </authorList>
    </citation>
    <scope>NUCLEOTIDE SEQUENCE [LARGE SCALE GENOMIC DNA]</scope>
</reference>
<keyword evidence="3 6" id="KW-0547">Nucleotide-binding</keyword>
<comment type="similarity">
    <text evidence="1 6">Belongs to the TRAFAC class TrmE-Era-EngA-EngB-Septin-like GTPase superfamily. TrmE GTPase family.</text>
</comment>
<dbReference type="Pfam" id="PF10396">
    <property type="entry name" value="TrmE_N"/>
    <property type="match status" value="1"/>
</dbReference>
<keyword evidence="6" id="KW-0963">Cytoplasm</keyword>
<evidence type="ECO:0000313" key="11">
    <source>
        <dbReference type="Proteomes" id="UP000177187"/>
    </source>
</evidence>
<dbReference type="GO" id="GO:0005525">
    <property type="term" value="F:GTP binding"/>
    <property type="evidence" value="ECO:0007669"/>
    <property type="project" value="UniProtKB-UniRule"/>
</dbReference>
<evidence type="ECO:0000259" key="8">
    <source>
        <dbReference type="Pfam" id="PF10396"/>
    </source>
</evidence>
<evidence type="ECO:0000259" key="7">
    <source>
        <dbReference type="Pfam" id="PF01926"/>
    </source>
</evidence>
<feature type="binding site" evidence="6">
    <location>
        <position position="232"/>
    </location>
    <ligand>
        <name>Mg(2+)</name>
        <dbReference type="ChEBI" id="CHEBI:18420"/>
    </ligand>
</feature>
<keyword evidence="2 6" id="KW-0819">tRNA processing</keyword>
<comment type="subunit">
    <text evidence="6">Homodimer. Heterotetramer of two MnmE and two MnmG subunits.</text>
</comment>
<dbReference type="InterPro" id="IPR006073">
    <property type="entry name" value="GTP-bd"/>
</dbReference>
<dbReference type="SUPFAM" id="SSF52540">
    <property type="entry name" value="P-loop containing nucleoside triphosphate hydrolases"/>
    <property type="match status" value="1"/>
</dbReference>
<sequence length="456" mass="47213">MGHPSKDTIVAVATAPGRGALDVVRLSGPRAAEICAAFIRPDPRKKPARHNFAARAQGVGGVLDRLTCTRFEAPRSYTGEDAVELCCHGGGAIARRLVELAVENGARPAEPGEFTRRAYEAGKLDLLQAEAVGARAGAQSVVGVRLLERQLGGALSKKIGDLRGRLLDLSASLEAELAYPDDVPPTSGAELSAGIDAIREELIELAGTAAFARAAISGAVAVLAGAENVGKSSLFNRLLGAEAALVTPTPGTTRDALCGELALDDISVTLYDTAGRPELFRDEISALAAGRAALAAGAADLLLLVVEATEPVVPTWAGEEISRTPTLVLVNKSDLAAEEVISSAVNKLTVKASLPPESVLAVSAKTGRGLGELRARMAEIISPAEVDAALTSARQADGVTRAVRSLDEARKALNGSTWDAAAVEIAEARRALEEVLGLVTDEEVIGKIFSTFCVGK</sequence>
<dbReference type="InterPro" id="IPR027368">
    <property type="entry name" value="MnmE_dom2"/>
</dbReference>
<comment type="subcellular location">
    <subcellularLocation>
        <location evidence="6">Cytoplasm</location>
    </subcellularLocation>
</comment>
<dbReference type="InterPro" id="IPR027417">
    <property type="entry name" value="P-loop_NTPase"/>
</dbReference>
<dbReference type="InterPro" id="IPR027266">
    <property type="entry name" value="TrmE/GcvT-like"/>
</dbReference>
<keyword evidence="6" id="KW-0479">Metal-binding</keyword>
<dbReference type="InterPro" id="IPR025867">
    <property type="entry name" value="MnmE_helical"/>
</dbReference>
<dbReference type="EC" id="3.6.-.-" evidence="6"/>
<keyword evidence="6" id="KW-0378">Hydrolase</keyword>
<feature type="binding site" evidence="6">
    <location>
        <begin position="228"/>
        <end position="233"/>
    </location>
    <ligand>
        <name>GTP</name>
        <dbReference type="ChEBI" id="CHEBI:37565"/>
    </ligand>
</feature>
<dbReference type="GO" id="GO:0030488">
    <property type="term" value="P:tRNA methylation"/>
    <property type="evidence" value="ECO:0007669"/>
    <property type="project" value="TreeGrafter"/>
</dbReference>
<dbReference type="GO" id="GO:0046872">
    <property type="term" value="F:metal ion binding"/>
    <property type="evidence" value="ECO:0007669"/>
    <property type="project" value="UniProtKB-KW"/>
</dbReference>